<feature type="coiled-coil region" evidence="1">
    <location>
        <begin position="261"/>
        <end position="288"/>
    </location>
</feature>
<dbReference type="NCBIfam" id="TIGR03708">
    <property type="entry name" value="poly_P_AMP_trns"/>
    <property type="match status" value="1"/>
</dbReference>
<evidence type="ECO:0000313" key="3">
    <source>
        <dbReference type="EMBL" id="MBC8573017.1"/>
    </source>
</evidence>
<feature type="domain" description="Polyphosphate kinase-2-related" evidence="2">
    <location>
        <begin position="266"/>
        <end position="487"/>
    </location>
</feature>
<dbReference type="InterPro" id="IPR027417">
    <property type="entry name" value="P-loop_NTPase"/>
</dbReference>
<name>A0ABR7N9E2_9FIRM</name>
<dbReference type="InterPro" id="IPR022488">
    <property type="entry name" value="PPK2-related"/>
</dbReference>
<dbReference type="RefSeq" id="WP_249308047.1">
    <property type="nucleotide sequence ID" value="NZ_JACRSZ010000007.1"/>
</dbReference>
<evidence type="ECO:0000259" key="2">
    <source>
        <dbReference type="Pfam" id="PF03976"/>
    </source>
</evidence>
<sequence>MLTNWNPAHMPEKEELKTRLSDARNQLYDLQMKIKEHKVPVLALFEGWGTAGKGSTIGKVIRNIDPRFFKVVTMSEPTAEEQRYPFLYRYFKHIPEQGKFTFLDSGWMEQICRERLEEKNDEKEYGSRIESIRRFERQLTDNGYLVLKFFMHIDQEEQKKREERLLEHKDTRWRVSEFDRWENAHYKKCVKVFSQYMSDTNASTSPWYIIDASERKWAELQVLETMISNIQVALQNQAHSVPILQNVFPLEQIPRLSEIELKDKELEEAEYKTELKKLQSELGELHNRLYRKRIPVIITYEGWDAAGKGGNIKRITEALDPRGYEVHPIASPEPHEKARHYLWRFWTRLPKNGHIAIFDRTWYGRVMVERLEGFCSENDWRRAYNEINEFEKELKEWGAVIIKFWVQIDKDTQLERFEERQNTPEKQWKITEEDWRNREKWDDYEVAVDEMLQKTNTSFAPWHVLESVDKKYARIKALKIVIEEIQKALGE</sequence>
<keyword evidence="4" id="KW-1185">Reference proteome</keyword>
<reference evidence="3 4" key="1">
    <citation type="submission" date="2020-08" db="EMBL/GenBank/DDBJ databases">
        <title>Genome public.</title>
        <authorList>
            <person name="Liu C."/>
            <person name="Sun Q."/>
        </authorList>
    </citation>
    <scope>NUCLEOTIDE SEQUENCE [LARGE SCALE GENOMIC DNA]</scope>
    <source>
        <strain evidence="3 4">NSJ-46</strain>
    </source>
</reference>
<dbReference type="Proteomes" id="UP000657421">
    <property type="component" value="Unassembled WGS sequence"/>
</dbReference>
<accession>A0ABR7N9E2</accession>
<gene>
    <name evidence="3" type="primary">pap</name>
    <name evidence="3" type="ORF">H8716_07975</name>
</gene>
<dbReference type="Gene3D" id="3.40.50.300">
    <property type="entry name" value="P-loop containing nucleotide triphosphate hydrolases"/>
    <property type="match status" value="2"/>
</dbReference>
<dbReference type="PANTHER" id="PTHR34383:SF3">
    <property type="entry name" value="POLYPHOSPHATE:AMP PHOSPHOTRANSFERASE"/>
    <property type="match status" value="1"/>
</dbReference>
<protein>
    <submittedName>
        <fullName evidence="3">Polyphosphate:AMP phosphotransferase</fullName>
    </submittedName>
</protein>
<dbReference type="Pfam" id="PF03976">
    <property type="entry name" value="PPK2"/>
    <property type="match status" value="2"/>
</dbReference>
<comment type="caution">
    <text evidence="3">The sequence shown here is derived from an EMBL/GenBank/DDBJ whole genome shotgun (WGS) entry which is preliminary data.</text>
</comment>
<dbReference type="EMBL" id="JACRSZ010000007">
    <property type="protein sequence ID" value="MBC8573017.1"/>
    <property type="molecule type" value="Genomic_DNA"/>
</dbReference>
<dbReference type="PANTHER" id="PTHR34383">
    <property type="entry name" value="POLYPHOSPHATE:AMP PHOSPHOTRANSFERASE-RELATED"/>
    <property type="match status" value="1"/>
</dbReference>
<organism evidence="3 4">
    <name type="scientific">Jingyaoa shaoxingensis</name>
    <dbReference type="NCBI Taxonomy" id="2763671"/>
    <lineage>
        <taxon>Bacteria</taxon>
        <taxon>Bacillati</taxon>
        <taxon>Bacillota</taxon>
        <taxon>Clostridia</taxon>
        <taxon>Lachnospirales</taxon>
        <taxon>Lachnospiraceae</taxon>
        <taxon>Jingyaoa</taxon>
    </lineage>
</organism>
<evidence type="ECO:0000256" key="1">
    <source>
        <dbReference type="SAM" id="Coils"/>
    </source>
</evidence>
<dbReference type="SUPFAM" id="SSF52540">
    <property type="entry name" value="P-loop containing nucleoside triphosphate hydrolases"/>
    <property type="match status" value="2"/>
</dbReference>
<keyword evidence="1" id="KW-0175">Coiled coil</keyword>
<feature type="domain" description="Polyphosphate kinase-2-related" evidence="2">
    <location>
        <begin position="12"/>
        <end position="235"/>
    </location>
</feature>
<dbReference type="InterPro" id="IPR022489">
    <property type="entry name" value="PolyP_AMP_Tfrase"/>
</dbReference>
<evidence type="ECO:0000313" key="4">
    <source>
        <dbReference type="Proteomes" id="UP000657421"/>
    </source>
</evidence>
<proteinExistence type="predicted"/>